<gene>
    <name evidence="2" type="ORF">PR048_029291</name>
</gene>
<organism evidence="2 3">
    <name type="scientific">Dryococelus australis</name>
    <dbReference type="NCBI Taxonomy" id="614101"/>
    <lineage>
        <taxon>Eukaryota</taxon>
        <taxon>Metazoa</taxon>
        <taxon>Ecdysozoa</taxon>
        <taxon>Arthropoda</taxon>
        <taxon>Hexapoda</taxon>
        <taxon>Insecta</taxon>
        <taxon>Pterygota</taxon>
        <taxon>Neoptera</taxon>
        <taxon>Polyneoptera</taxon>
        <taxon>Phasmatodea</taxon>
        <taxon>Verophasmatodea</taxon>
        <taxon>Anareolatae</taxon>
        <taxon>Phasmatidae</taxon>
        <taxon>Eurycanthinae</taxon>
        <taxon>Dryococelus</taxon>
    </lineage>
</organism>
<proteinExistence type="predicted"/>
<reference evidence="2 3" key="1">
    <citation type="submission" date="2023-02" db="EMBL/GenBank/DDBJ databases">
        <title>LHISI_Scaffold_Assembly.</title>
        <authorList>
            <person name="Stuart O.P."/>
            <person name="Cleave R."/>
            <person name="Magrath M.J.L."/>
            <person name="Mikheyev A.S."/>
        </authorList>
    </citation>
    <scope>NUCLEOTIDE SEQUENCE [LARGE SCALE GENOMIC DNA]</scope>
    <source>
        <strain evidence="2">Daus_M_001</strain>
        <tissue evidence="2">Leg muscle</tissue>
    </source>
</reference>
<evidence type="ECO:0000256" key="1">
    <source>
        <dbReference type="SAM" id="MobiDB-lite"/>
    </source>
</evidence>
<feature type="compositionally biased region" description="Basic and acidic residues" evidence="1">
    <location>
        <begin position="676"/>
        <end position="692"/>
    </location>
</feature>
<evidence type="ECO:0000313" key="2">
    <source>
        <dbReference type="EMBL" id="KAJ8870270.1"/>
    </source>
</evidence>
<feature type="region of interest" description="Disordered" evidence="1">
    <location>
        <begin position="676"/>
        <end position="700"/>
    </location>
</feature>
<feature type="region of interest" description="Disordered" evidence="1">
    <location>
        <begin position="538"/>
        <end position="579"/>
    </location>
</feature>
<name>A0ABQ9GCX7_9NEOP</name>
<protein>
    <submittedName>
        <fullName evidence="2">Uncharacterized protein</fullName>
    </submittedName>
</protein>
<keyword evidence="3" id="KW-1185">Reference proteome</keyword>
<comment type="caution">
    <text evidence="2">The sequence shown here is derived from an EMBL/GenBank/DDBJ whole genome shotgun (WGS) entry which is preliminary data.</text>
</comment>
<evidence type="ECO:0000313" key="3">
    <source>
        <dbReference type="Proteomes" id="UP001159363"/>
    </source>
</evidence>
<feature type="compositionally biased region" description="Low complexity" evidence="1">
    <location>
        <begin position="538"/>
        <end position="547"/>
    </location>
</feature>
<dbReference type="Proteomes" id="UP001159363">
    <property type="component" value="Chromosome 12"/>
</dbReference>
<dbReference type="EMBL" id="JARBHB010000013">
    <property type="protein sequence ID" value="KAJ8870270.1"/>
    <property type="molecule type" value="Genomic_DNA"/>
</dbReference>
<accession>A0ABQ9GCX7</accession>
<sequence>MEIEKLRNGEDATGSTVIPSLKLTKGSRKGTCHVSIAEVDILRCFRALAANLGTSRPRCTFLGHEALGSARKSLQRYFAVCSSSQGSKSHGDRKEGQSSIARITENTCFKLQAILIVRFVLNKHSSKVIRHGISLWMQLILSMNPQMDALVRETWCWGGGGNLPGIKNSTTSFTCKNPYSDTPSVEPISSYCLRDTFHGAAVTLTGFDSRRGHSRTFACGNHAGRCRWLVGFLGNLPFPPPLHSDSATYSPNFTLIGSQDLDVKSQPNLPTFEILQPPNNCTRHQHKIIFLLLLLHDCSCVPRNINQSYGARRVKINQEYYTKALEQRHGRSLVSFLVIRKSTLRASPYFVGLSQQRENKNPTGQICYLQGVYVAAESYSIIKNGSFCTKTLFLEGRCGQTEGRGGNSTPLTDPPSFLFETLPSAQSPPSPTLRELERQGGRTFTIVATASRDVRASADSREQALAEVPRRHCTINRPTNSYGYLLHLWWLSPQFPRVGPLGWMEGVRRTSGLLRETSDVEGKRPSCLPHRFVTPISSSSPLGASASERLAAPPDSRRGGAAVAERLDRSPPTKATVLGRGDRAGRCRWSAGFLVDLPFSPPFHSGAAPHPPHFTLIGSQDLDVKSHPNLFAHAPYRGGTFVPLDAAPNSRTFPRTRILFARQNNPTEVIEVNVEPRRNEGAGEAGDPREDPPTNGIVRHDSHLRKSGVTRPGIEPGSHWWEASRLTAQPPWPLCGNSNPALLVFHRVDSTCHSQFVPCSTFFPPSVFDMTSTLGSGINYVLKGAITPKTAYLPGTAVTERLACSPPTKVNRVRSPAGSLPDFRMLEPCRTMPLVGGFSRGSPVSPAPSLRCCSILTSRPTSIIINVMSTYFASKRFGTLYNHGGYVILFLLEHNQSTMLGSQNRALGNPYFNCAPGGLLLSADNSLITCTYYARYCLKWEPYSGDACYNFMGKLLCAGGNSDDLPNKGRGESGGPPP</sequence>